<evidence type="ECO:0000256" key="6">
    <source>
        <dbReference type="ARBA" id="ARBA00022695"/>
    </source>
</evidence>
<evidence type="ECO:0000256" key="4">
    <source>
        <dbReference type="ARBA" id="ARBA00022478"/>
    </source>
</evidence>
<dbReference type="OrthoDB" id="9805706at2"/>
<dbReference type="Pfam" id="PF01193">
    <property type="entry name" value="RNA_pol_L"/>
    <property type="match status" value="1"/>
</dbReference>
<dbReference type="STRING" id="222136.BBW65_05450"/>
<evidence type="ECO:0000256" key="1">
    <source>
        <dbReference type="ARBA" id="ARBA00007123"/>
    </source>
</evidence>
<evidence type="ECO:0000259" key="12">
    <source>
        <dbReference type="SMART" id="SM00662"/>
    </source>
</evidence>
<dbReference type="EMBL" id="CP016503">
    <property type="protein sequence ID" value="ANV98276.1"/>
    <property type="molecule type" value="Genomic_DNA"/>
</dbReference>
<comment type="domain">
    <text evidence="11">The N-terminal domain is essential for RNAP assembly and basal transcription, whereas the C-terminal domain is involved in interaction with transcriptional regulators and with upstream promoter elements.</text>
</comment>
<evidence type="ECO:0000313" key="13">
    <source>
        <dbReference type="EMBL" id="ANV98276.1"/>
    </source>
</evidence>
<dbReference type="GO" id="GO:0046983">
    <property type="term" value="F:protein dimerization activity"/>
    <property type="evidence" value="ECO:0007669"/>
    <property type="project" value="InterPro"/>
</dbReference>
<dbReference type="Gene3D" id="1.10.150.20">
    <property type="entry name" value="5' to 3' exonuclease, C-terminal subdomain"/>
    <property type="match status" value="1"/>
</dbReference>
<dbReference type="GO" id="GO:0003899">
    <property type="term" value="F:DNA-directed RNA polymerase activity"/>
    <property type="evidence" value="ECO:0007669"/>
    <property type="project" value="UniProtKB-UniRule"/>
</dbReference>
<dbReference type="InterPro" id="IPR036603">
    <property type="entry name" value="RBP11-like"/>
</dbReference>
<dbReference type="Proteomes" id="UP000092884">
    <property type="component" value="Chromosome"/>
</dbReference>
<comment type="function">
    <text evidence="11">DNA-dependent RNA polymerase catalyzes the transcription of DNA into RNA using the four ribonucleoside triphosphates as substrates.</text>
</comment>
<dbReference type="InterPro" id="IPR011262">
    <property type="entry name" value="DNA-dir_RNA_pol_insert"/>
</dbReference>
<dbReference type="GO" id="GO:0006351">
    <property type="term" value="P:DNA-templated transcription"/>
    <property type="evidence" value="ECO:0007669"/>
    <property type="project" value="UniProtKB-UniRule"/>
</dbReference>
<keyword evidence="5 11" id="KW-0808">Transferase</keyword>
<dbReference type="NCBIfam" id="NF003517">
    <property type="entry name" value="PRK05182.2-3"/>
    <property type="match status" value="1"/>
</dbReference>
<dbReference type="InterPro" id="IPR011263">
    <property type="entry name" value="DNA-dir_RNA_pol_RpoA/D/Rpb3"/>
</dbReference>
<evidence type="ECO:0000256" key="7">
    <source>
        <dbReference type="ARBA" id="ARBA00023163"/>
    </source>
</evidence>
<gene>
    <name evidence="11" type="primary">rpoA</name>
    <name evidence="13" type="ORF">BBW65_05450</name>
</gene>
<protein>
    <recommendedName>
        <fullName evidence="3 11">DNA-directed RNA polymerase subunit alpha</fullName>
        <shortName evidence="11">RNAP subunit alpha</shortName>
        <ecNumber evidence="2 11">2.7.7.6</ecNumber>
    </recommendedName>
    <alternativeName>
        <fullName evidence="9 11">RNA polymerase subunit alpha</fullName>
    </alternativeName>
    <alternativeName>
        <fullName evidence="8 11">Transcriptase subunit alpha</fullName>
    </alternativeName>
</protein>
<feature type="region of interest" description="Alpha C-terminal domain (alpha-CTD)" evidence="11">
    <location>
        <begin position="251"/>
        <end position="337"/>
    </location>
</feature>
<dbReference type="HAMAP" id="MF_00059">
    <property type="entry name" value="RNApol_bact_RpoA"/>
    <property type="match status" value="1"/>
</dbReference>
<evidence type="ECO:0000256" key="3">
    <source>
        <dbReference type="ARBA" id="ARBA00015972"/>
    </source>
</evidence>
<evidence type="ECO:0000313" key="14">
    <source>
        <dbReference type="Proteomes" id="UP000092884"/>
    </source>
</evidence>
<dbReference type="SUPFAM" id="SSF56553">
    <property type="entry name" value="Insert subdomain of RNA polymerase alpha subunit"/>
    <property type="match status" value="1"/>
</dbReference>
<dbReference type="InterPro" id="IPR036643">
    <property type="entry name" value="RNApol_insert_sf"/>
</dbReference>
<dbReference type="GO" id="GO:0003677">
    <property type="term" value="F:DNA binding"/>
    <property type="evidence" value="ECO:0007669"/>
    <property type="project" value="UniProtKB-UniRule"/>
</dbReference>
<dbReference type="NCBIfam" id="TIGR02027">
    <property type="entry name" value="rpoA"/>
    <property type="match status" value="1"/>
</dbReference>
<dbReference type="NCBIfam" id="NF003519">
    <property type="entry name" value="PRK05182.2-5"/>
    <property type="match status" value="1"/>
</dbReference>
<keyword evidence="4 11" id="KW-0240">DNA-directed RNA polymerase</keyword>
<feature type="region of interest" description="Alpha N-terminal domain (alpha-NTD)" evidence="11">
    <location>
        <begin position="1"/>
        <end position="233"/>
    </location>
</feature>
<dbReference type="GO" id="GO:0005737">
    <property type="term" value="C:cytoplasm"/>
    <property type="evidence" value="ECO:0007669"/>
    <property type="project" value="UniProtKB-ARBA"/>
</dbReference>
<dbReference type="InterPro" id="IPR011773">
    <property type="entry name" value="DNA-dir_RpoA"/>
</dbReference>
<evidence type="ECO:0000256" key="10">
    <source>
        <dbReference type="ARBA" id="ARBA00048552"/>
    </source>
</evidence>
<comment type="catalytic activity">
    <reaction evidence="10 11">
        <text>RNA(n) + a ribonucleoside 5'-triphosphate = RNA(n+1) + diphosphate</text>
        <dbReference type="Rhea" id="RHEA:21248"/>
        <dbReference type="Rhea" id="RHEA-COMP:14527"/>
        <dbReference type="Rhea" id="RHEA-COMP:17342"/>
        <dbReference type="ChEBI" id="CHEBI:33019"/>
        <dbReference type="ChEBI" id="CHEBI:61557"/>
        <dbReference type="ChEBI" id="CHEBI:140395"/>
        <dbReference type="EC" id="2.7.7.6"/>
    </reaction>
</comment>
<organism evidence="13 14">
    <name type="scientific">Helicobacter enhydrae</name>
    <dbReference type="NCBI Taxonomy" id="222136"/>
    <lineage>
        <taxon>Bacteria</taxon>
        <taxon>Pseudomonadati</taxon>
        <taxon>Campylobacterota</taxon>
        <taxon>Epsilonproteobacteria</taxon>
        <taxon>Campylobacterales</taxon>
        <taxon>Helicobacteraceae</taxon>
        <taxon>Helicobacter</taxon>
    </lineage>
</organism>
<dbReference type="SUPFAM" id="SSF55257">
    <property type="entry name" value="RBP11-like subunits of RNA polymerase"/>
    <property type="match status" value="1"/>
</dbReference>
<dbReference type="Gene3D" id="3.30.1360.10">
    <property type="entry name" value="RNA polymerase, RBP11-like subunit"/>
    <property type="match status" value="1"/>
</dbReference>
<name>A0A1B1U6A7_9HELI</name>
<keyword evidence="6 11" id="KW-0548">Nucleotidyltransferase</keyword>
<evidence type="ECO:0000256" key="11">
    <source>
        <dbReference type="HAMAP-Rule" id="MF_00059"/>
    </source>
</evidence>
<comment type="subunit">
    <text evidence="11">Homodimer. The RNAP catalytic core consists of 2 alpha, 1 beta, 1 beta' and 1 omega subunit. When a sigma factor is associated with the core the holoenzyme is formed, which can initiate transcription.</text>
</comment>
<reference evidence="14" key="1">
    <citation type="submission" date="2016-07" db="EMBL/GenBank/DDBJ databases">
        <authorList>
            <person name="Florea S."/>
            <person name="Webb J.S."/>
            <person name="Jaromczyk J."/>
            <person name="Schardl C.L."/>
        </authorList>
    </citation>
    <scope>NUCLEOTIDE SEQUENCE [LARGE SCALE GENOMIC DNA]</scope>
    <source>
        <strain evidence="14">MIT 01-6242</strain>
    </source>
</reference>
<evidence type="ECO:0000256" key="8">
    <source>
        <dbReference type="ARBA" id="ARBA00032524"/>
    </source>
</evidence>
<dbReference type="SMART" id="SM00662">
    <property type="entry name" value="RPOLD"/>
    <property type="match status" value="1"/>
</dbReference>
<comment type="similarity">
    <text evidence="1 11">Belongs to the RNA polymerase alpha chain family.</text>
</comment>
<dbReference type="KEGG" id="het:BBW65_05450"/>
<dbReference type="EC" id="2.7.7.6" evidence="2 11"/>
<dbReference type="Gene3D" id="2.170.120.12">
    <property type="entry name" value="DNA-directed RNA polymerase, insert domain"/>
    <property type="match status" value="1"/>
</dbReference>
<feature type="domain" description="DNA-directed RNA polymerase RpoA/D/Rpb3-type" evidence="12">
    <location>
        <begin position="23"/>
        <end position="231"/>
    </location>
</feature>
<evidence type="ECO:0000256" key="2">
    <source>
        <dbReference type="ARBA" id="ARBA00012418"/>
    </source>
</evidence>
<accession>A0A1B1U6A7</accession>
<evidence type="ECO:0000256" key="5">
    <source>
        <dbReference type="ARBA" id="ARBA00022679"/>
    </source>
</evidence>
<keyword evidence="14" id="KW-1185">Reference proteome</keyword>
<dbReference type="RefSeq" id="WP_066340790.1">
    <property type="nucleotide sequence ID" value="NZ_CP016503.1"/>
</dbReference>
<dbReference type="InterPro" id="IPR011260">
    <property type="entry name" value="RNAP_asu_C"/>
</dbReference>
<sequence length="337" mass="37613">MKTIKTTPYVPTDISVEEVGTNHIRITAHPFETGYAITFAHPIRRLLMSSSLGFAPIGLQIEDVAHEFDSIRGIVEDVSQLVVNLKKIRFFIPNKEDSEPFKASYQFKGERILRAGDFAVEGMEVKNPDLYIATINEGAELNLTLLIQSGIGYVPSEDIREILPQGFIPLDAFFTPVKKVTYEIENVLVEDNPNYERIVFDIQTDGQIDPMQAFKNAILVMHSQMSVFGADLSLEAPNFSSKNNGEDSAELKTLMIKIDTLNLSARCFNCLDRAGICHIGELVIMEESALKGIKNLGKKSYDEITEKMAELGYPVGTKLADNTIALFEKKINKSKKD</sequence>
<dbReference type="Pfam" id="PF03118">
    <property type="entry name" value="RNA_pol_A_CTD"/>
    <property type="match status" value="1"/>
</dbReference>
<dbReference type="GO" id="GO:0000428">
    <property type="term" value="C:DNA-directed RNA polymerase complex"/>
    <property type="evidence" value="ECO:0007669"/>
    <property type="project" value="UniProtKB-KW"/>
</dbReference>
<dbReference type="CDD" id="cd06928">
    <property type="entry name" value="RNAP_alpha_NTD"/>
    <property type="match status" value="1"/>
</dbReference>
<evidence type="ECO:0000256" key="9">
    <source>
        <dbReference type="ARBA" id="ARBA00033070"/>
    </source>
</evidence>
<keyword evidence="7 11" id="KW-0804">Transcription</keyword>
<proteinExistence type="inferred from homology"/>
<dbReference type="SUPFAM" id="SSF47789">
    <property type="entry name" value="C-terminal domain of RNA polymerase alpha subunit"/>
    <property type="match status" value="1"/>
</dbReference>
<dbReference type="AlphaFoldDB" id="A0A1B1U6A7"/>
<dbReference type="Pfam" id="PF01000">
    <property type="entry name" value="RNA_pol_A_bac"/>
    <property type="match status" value="1"/>
</dbReference>